<proteinExistence type="predicted"/>
<dbReference type="Proteomes" id="UP001500121">
    <property type="component" value="Unassembled WGS sequence"/>
</dbReference>
<accession>A0ABP8Z229</accession>
<feature type="transmembrane region" description="Helical" evidence="1">
    <location>
        <begin position="64"/>
        <end position="83"/>
    </location>
</feature>
<keyword evidence="3" id="KW-1185">Reference proteome</keyword>
<gene>
    <name evidence="2" type="ORF">GCM10025783_14920</name>
</gene>
<keyword evidence="1" id="KW-0472">Membrane</keyword>
<evidence type="ECO:0000256" key="1">
    <source>
        <dbReference type="SAM" id="Phobius"/>
    </source>
</evidence>
<comment type="caution">
    <text evidence="2">The sequence shown here is derived from an EMBL/GenBank/DDBJ whole genome shotgun (WGS) entry which is preliminary data.</text>
</comment>
<keyword evidence="1" id="KW-1133">Transmembrane helix</keyword>
<protein>
    <submittedName>
        <fullName evidence="2">Uncharacterized protein</fullName>
    </submittedName>
</protein>
<sequence>MSGSADDVVPRSSSARLRLTDEERRSILDRAVTRYVEHGYRVRSNTGRQAVVAKRQSVNVPLNAVLAILTGGFWLILLAVRLLNWPTDLVVLSVDETGELQGRFS</sequence>
<evidence type="ECO:0000313" key="2">
    <source>
        <dbReference type="EMBL" id="GAA4744269.1"/>
    </source>
</evidence>
<name>A0ABP8Z229_9MICO</name>
<keyword evidence="1" id="KW-0812">Transmembrane</keyword>
<reference evidence="3" key="1">
    <citation type="journal article" date="2019" name="Int. J. Syst. Evol. Microbiol.">
        <title>The Global Catalogue of Microorganisms (GCM) 10K type strain sequencing project: providing services to taxonomists for standard genome sequencing and annotation.</title>
        <authorList>
            <consortium name="The Broad Institute Genomics Platform"/>
            <consortium name="The Broad Institute Genome Sequencing Center for Infectious Disease"/>
            <person name="Wu L."/>
            <person name="Ma J."/>
        </authorList>
    </citation>
    <scope>NUCLEOTIDE SEQUENCE [LARGE SCALE GENOMIC DNA]</scope>
    <source>
        <strain evidence="3">JCM 19015</strain>
    </source>
</reference>
<organism evidence="2 3">
    <name type="scientific">Amnibacterium soli</name>
    <dbReference type="NCBI Taxonomy" id="1282736"/>
    <lineage>
        <taxon>Bacteria</taxon>
        <taxon>Bacillati</taxon>
        <taxon>Actinomycetota</taxon>
        <taxon>Actinomycetes</taxon>
        <taxon>Micrococcales</taxon>
        <taxon>Microbacteriaceae</taxon>
        <taxon>Amnibacterium</taxon>
    </lineage>
</organism>
<dbReference type="EMBL" id="BAABLP010000002">
    <property type="protein sequence ID" value="GAA4744269.1"/>
    <property type="molecule type" value="Genomic_DNA"/>
</dbReference>
<evidence type="ECO:0000313" key="3">
    <source>
        <dbReference type="Proteomes" id="UP001500121"/>
    </source>
</evidence>
<dbReference type="RefSeq" id="WP_345480431.1">
    <property type="nucleotide sequence ID" value="NZ_BAABLP010000002.1"/>
</dbReference>